<dbReference type="Proteomes" id="UP000308768">
    <property type="component" value="Unassembled WGS sequence"/>
</dbReference>
<evidence type="ECO:0000256" key="5">
    <source>
        <dbReference type="ARBA" id="ARBA00023242"/>
    </source>
</evidence>
<feature type="region of interest" description="Disordered" evidence="6">
    <location>
        <begin position="108"/>
        <end position="127"/>
    </location>
</feature>
<comment type="caution">
    <text evidence="10">The sequence shown here is derived from an EMBL/GenBank/DDBJ whole genome shotgun (WGS) entry which is preliminary data.</text>
</comment>
<dbReference type="InterPro" id="IPR042488">
    <property type="entry name" value="Rad4_BHD3_sf"/>
</dbReference>
<dbReference type="GO" id="GO:0000111">
    <property type="term" value="C:nucleotide-excision repair factor 2 complex"/>
    <property type="evidence" value="ECO:0007669"/>
    <property type="project" value="TreeGrafter"/>
</dbReference>
<feature type="region of interest" description="Disordered" evidence="6">
    <location>
        <begin position="897"/>
        <end position="967"/>
    </location>
</feature>
<reference evidence="10 11" key="1">
    <citation type="submission" date="2017-03" db="EMBL/GenBank/DDBJ databases">
        <title>Genomes of endolithic fungi from Antarctica.</title>
        <authorList>
            <person name="Coleine C."/>
            <person name="Masonjones S."/>
            <person name="Stajich J.E."/>
        </authorList>
    </citation>
    <scope>NUCLEOTIDE SEQUENCE [LARGE SCALE GENOMIC DNA]</scope>
    <source>
        <strain evidence="10 11">CCFEE 5187</strain>
    </source>
</reference>
<protein>
    <recommendedName>
        <fullName evidence="12">Rad4 beta-hairpin domain-containing protein</fullName>
    </recommendedName>
</protein>
<dbReference type="SUPFAM" id="SSF54001">
    <property type="entry name" value="Cysteine proteinases"/>
    <property type="match status" value="1"/>
</dbReference>
<evidence type="ECO:0000256" key="4">
    <source>
        <dbReference type="ARBA" id="ARBA00023204"/>
    </source>
</evidence>
<feature type="region of interest" description="Disordered" evidence="6">
    <location>
        <begin position="240"/>
        <end position="273"/>
    </location>
</feature>
<dbReference type="SMART" id="SM01031">
    <property type="entry name" value="BHD_2"/>
    <property type="match status" value="1"/>
</dbReference>
<dbReference type="InterPro" id="IPR018326">
    <property type="entry name" value="Rad4_beta-hairpin_dom1"/>
</dbReference>
<comment type="subcellular location">
    <subcellularLocation>
        <location evidence="1">Nucleus</location>
    </subcellularLocation>
</comment>
<feature type="domain" description="Rad4 beta-hairpin" evidence="7">
    <location>
        <begin position="653"/>
        <end position="710"/>
    </location>
</feature>
<dbReference type="Gene3D" id="3.90.260.10">
    <property type="entry name" value="Transglutaminase-like"/>
    <property type="match status" value="1"/>
</dbReference>
<evidence type="ECO:0000259" key="9">
    <source>
        <dbReference type="SMART" id="SM01032"/>
    </source>
</evidence>
<keyword evidence="5" id="KW-0539">Nucleus</keyword>
<evidence type="ECO:0000256" key="3">
    <source>
        <dbReference type="ARBA" id="ARBA00022763"/>
    </source>
</evidence>
<dbReference type="EMBL" id="NAJN01001181">
    <property type="protein sequence ID" value="TKA65077.1"/>
    <property type="molecule type" value="Genomic_DNA"/>
</dbReference>
<dbReference type="InterPro" id="IPR038765">
    <property type="entry name" value="Papain-like_cys_pep_sf"/>
</dbReference>
<evidence type="ECO:0008006" key="12">
    <source>
        <dbReference type="Google" id="ProtNLM"/>
    </source>
</evidence>
<comment type="similarity">
    <text evidence="2">Belongs to the XPC family.</text>
</comment>
<evidence type="ECO:0000256" key="1">
    <source>
        <dbReference type="ARBA" id="ARBA00004123"/>
    </source>
</evidence>
<dbReference type="Gene3D" id="2.20.20.110">
    <property type="entry name" value="Rad4, beta-hairpin domain BHD1"/>
    <property type="match status" value="1"/>
</dbReference>
<dbReference type="GO" id="GO:0003697">
    <property type="term" value="F:single-stranded DNA binding"/>
    <property type="evidence" value="ECO:0007669"/>
    <property type="project" value="TreeGrafter"/>
</dbReference>
<feature type="region of interest" description="Disordered" evidence="6">
    <location>
        <begin position="1"/>
        <end position="58"/>
    </location>
</feature>
<keyword evidence="3" id="KW-0227">DNA damage</keyword>
<dbReference type="STRING" id="331657.A0A4U0WQA7"/>
<feature type="region of interest" description="Disordered" evidence="6">
    <location>
        <begin position="390"/>
        <end position="504"/>
    </location>
</feature>
<dbReference type="PANTHER" id="PTHR12135">
    <property type="entry name" value="DNA REPAIR PROTEIN XP-C / RAD4"/>
    <property type="match status" value="1"/>
</dbReference>
<dbReference type="PANTHER" id="PTHR12135:SF2">
    <property type="entry name" value="DNA REPAIR PROTEIN RAD34"/>
    <property type="match status" value="1"/>
</dbReference>
<dbReference type="SMART" id="SM01030">
    <property type="entry name" value="BHD_1"/>
    <property type="match status" value="1"/>
</dbReference>
<dbReference type="GO" id="GO:0005737">
    <property type="term" value="C:cytoplasm"/>
    <property type="evidence" value="ECO:0007669"/>
    <property type="project" value="TreeGrafter"/>
</dbReference>
<dbReference type="Gene3D" id="3.30.70.2460">
    <property type="entry name" value="Rad4, beta-hairpin domain BHD3"/>
    <property type="match status" value="1"/>
</dbReference>
<dbReference type="GO" id="GO:0006298">
    <property type="term" value="P:mismatch repair"/>
    <property type="evidence" value="ECO:0007669"/>
    <property type="project" value="TreeGrafter"/>
</dbReference>
<dbReference type="InterPro" id="IPR018327">
    <property type="entry name" value="BHD_2"/>
</dbReference>
<accession>A0A4U0WQA7</accession>
<dbReference type="InterPro" id="IPR018328">
    <property type="entry name" value="Rad4_beta-hairpin_dom3"/>
</dbReference>
<feature type="domain" description="Rad4 beta-hairpin" evidence="8">
    <location>
        <begin position="712"/>
        <end position="775"/>
    </location>
</feature>
<organism evidence="10 11">
    <name type="scientific">Cryomyces minteri</name>
    <dbReference type="NCBI Taxonomy" id="331657"/>
    <lineage>
        <taxon>Eukaryota</taxon>
        <taxon>Fungi</taxon>
        <taxon>Dikarya</taxon>
        <taxon>Ascomycota</taxon>
        <taxon>Pezizomycotina</taxon>
        <taxon>Dothideomycetes</taxon>
        <taxon>Dothideomycetes incertae sedis</taxon>
        <taxon>Cryomyces</taxon>
    </lineage>
</organism>
<dbReference type="InterPro" id="IPR036985">
    <property type="entry name" value="Transglutaminase-like_sf"/>
</dbReference>
<dbReference type="InterPro" id="IPR018325">
    <property type="entry name" value="Rad4/PNGase_transGLS-fold"/>
</dbReference>
<feature type="compositionally biased region" description="Basic and acidic residues" evidence="6">
    <location>
        <begin position="261"/>
        <end position="273"/>
    </location>
</feature>
<dbReference type="Pfam" id="PF03835">
    <property type="entry name" value="Rad4"/>
    <property type="match status" value="1"/>
</dbReference>
<feature type="compositionally biased region" description="Basic residues" evidence="6">
    <location>
        <begin position="247"/>
        <end position="257"/>
    </location>
</feature>
<dbReference type="OrthoDB" id="300780at2759"/>
<feature type="compositionally biased region" description="Acidic residues" evidence="6">
    <location>
        <begin position="117"/>
        <end position="127"/>
    </location>
</feature>
<evidence type="ECO:0000259" key="8">
    <source>
        <dbReference type="SMART" id="SM01031"/>
    </source>
</evidence>
<gene>
    <name evidence="10" type="ORF">B0A49_08834</name>
</gene>
<evidence type="ECO:0000256" key="6">
    <source>
        <dbReference type="SAM" id="MobiDB-lite"/>
    </source>
</evidence>
<dbReference type="InterPro" id="IPR004583">
    <property type="entry name" value="DNA_repair_Rad4"/>
</dbReference>
<feature type="compositionally biased region" description="Basic residues" evidence="6">
    <location>
        <begin position="1"/>
        <end position="11"/>
    </location>
</feature>
<dbReference type="GO" id="GO:0006289">
    <property type="term" value="P:nucleotide-excision repair"/>
    <property type="evidence" value="ECO:0007669"/>
    <property type="project" value="InterPro"/>
</dbReference>
<proteinExistence type="inferred from homology"/>
<name>A0A4U0WQA7_9PEZI</name>
<dbReference type="Pfam" id="PF10405">
    <property type="entry name" value="BHD_3"/>
    <property type="match status" value="1"/>
</dbReference>
<dbReference type="SMART" id="SM01032">
    <property type="entry name" value="BHD_3"/>
    <property type="match status" value="1"/>
</dbReference>
<dbReference type="AlphaFoldDB" id="A0A4U0WQA7"/>
<sequence length="967" mass="106139">MPPSASRKRPRAPSPHPPPSSSANPLTNGPPNAALPQPKAARQKTTLFDALDAPSNPKAKLAETRAFLESLDKDSDSELSDISSDEFEDVACDVGASKRRKLDHAGAVARGNGNAGTDEDEDDGDDEEMDWEDAIVNTHHDVNTVDRPIGDLEITLDDIGETRWAGKDAVGKKGPTKIERQVRVQTHCMHVQFLLWHNVVRNGWCCDKQVQRILVEQLTPGMKKELDRFRIASGMKIEGPAADTAARGRKGKKKPKAGKGGAKDRSGRDWGADADRLEEGVPNLSRGDPLLRFLKIVTAFWRKKFRITAPALRKQGYKSLERLGEEVKSFQKGDHEADEHGERIKDVEEFRELAKKCEGSRDVGAQLFTALLRGLGLEARLVASLQPVGFGWGKNEEATPKKKKGSKAGAAGPMSREKEAPISLDGESEDESGLEGTSPALTNGASAASKLKKASRASTRGGKGAPINLDEDGSEHGSSPSDGDDDSVIDVTPSTPRKRHVRKYDRDVPTPTYWTEVLSPVTNIYIPVDPIVLSTVASNFDLLSTFEPRGKLADRTKQVFAYIVAYSADGSAKDVTVRYLKRRVWPGKTKGVRMPAEKVPVYNKRGKVKKYEDYDWFKTVMSGYARPAKNRTAADDLEETRDLQIAKPAAKPKAEGETLQGYKNSADFVLERHLRREEALLPTAAPVRTFTSGKGASGKSEPVFRRADVVVCKTVESWHKEGREILPGSQPLKFVPVRAVTLLRKREVEEAQRDTGEKPKQGLYALHQTTWIIPDPIVDGRIPRNAFGNIDVYVPTMVPHGAVHLPLRGAARVCRKLAIDYAEAVTGFEFGAQRAVPVLTGVVVAAEHEAAVVEAWEVEEEERRRKEDGKRERAALHMWRKLLMGLRIVQRVREDYGTEPPRDDEVNPFTNRGRAANKGTEKKHATAATRDGDGVDADAGGGGFLTATQDDPHARGGGFLPSDHDDN</sequence>
<dbReference type="FunFam" id="3.30.70.2460:FF:000001">
    <property type="entry name" value="DNA repair protein Rad4 family"/>
    <property type="match status" value="1"/>
</dbReference>
<dbReference type="GO" id="GO:0003684">
    <property type="term" value="F:damaged DNA binding"/>
    <property type="evidence" value="ECO:0007669"/>
    <property type="project" value="InterPro"/>
</dbReference>
<dbReference type="Pfam" id="PF10403">
    <property type="entry name" value="BHD_1"/>
    <property type="match status" value="1"/>
</dbReference>
<evidence type="ECO:0000259" key="7">
    <source>
        <dbReference type="SMART" id="SM01030"/>
    </source>
</evidence>
<evidence type="ECO:0000313" key="10">
    <source>
        <dbReference type="EMBL" id="TKA65077.1"/>
    </source>
</evidence>
<feature type="non-terminal residue" evidence="10">
    <location>
        <position position="967"/>
    </location>
</feature>
<feature type="domain" description="Rad4 beta-hairpin" evidence="9">
    <location>
        <begin position="782"/>
        <end position="856"/>
    </location>
</feature>
<evidence type="ECO:0000313" key="11">
    <source>
        <dbReference type="Proteomes" id="UP000308768"/>
    </source>
</evidence>
<evidence type="ECO:0000256" key="2">
    <source>
        <dbReference type="ARBA" id="ARBA00009525"/>
    </source>
</evidence>
<keyword evidence="11" id="KW-1185">Reference proteome</keyword>
<dbReference type="Pfam" id="PF10404">
    <property type="entry name" value="BHD_2"/>
    <property type="match status" value="1"/>
</dbReference>
<keyword evidence="4" id="KW-0234">DNA repair</keyword>
<dbReference type="GO" id="GO:0071942">
    <property type="term" value="C:XPC complex"/>
    <property type="evidence" value="ECO:0007669"/>
    <property type="project" value="TreeGrafter"/>
</dbReference>